<dbReference type="PANTHER" id="PTHR24347">
    <property type="entry name" value="SERINE/THREONINE-PROTEIN KINASE"/>
    <property type="match status" value="1"/>
</dbReference>
<evidence type="ECO:0000256" key="2">
    <source>
        <dbReference type="ARBA" id="ARBA00022840"/>
    </source>
</evidence>
<name>A0AAD1Y2W5_EUPCR</name>
<gene>
    <name evidence="6" type="ORF">ECRASSUSDP1_LOCUS24481</name>
</gene>
<feature type="binding site" evidence="3">
    <location>
        <position position="37"/>
    </location>
    <ligand>
        <name>ATP</name>
        <dbReference type="ChEBI" id="CHEBI:30616"/>
    </ligand>
</feature>
<protein>
    <recommendedName>
        <fullName evidence="5">Protein kinase domain-containing protein</fullName>
    </recommendedName>
</protein>
<evidence type="ECO:0000313" key="7">
    <source>
        <dbReference type="Proteomes" id="UP001295684"/>
    </source>
</evidence>
<dbReference type="PROSITE" id="PS00108">
    <property type="entry name" value="PROTEIN_KINASE_ST"/>
    <property type="match status" value="1"/>
</dbReference>
<evidence type="ECO:0000256" key="3">
    <source>
        <dbReference type="PROSITE-ProRule" id="PRU10141"/>
    </source>
</evidence>
<dbReference type="InterPro" id="IPR011009">
    <property type="entry name" value="Kinase-like_dom_sf"/>
</dbReference>
<accession>A0AAD1Y2W5</accession>
<dbReference type="InterPro" id="IPR008271">
    <property type="entry name" value="Ser/Thr_kinase_AS"/>
</dbReference>
<sequence length="826" mass="94925">MEDLKQIYEDIQQIGKGAFGKVYAVTRPESQERFALKVVEVGPRVTKAERVLRNEIDMLQKLSHKSIIKYLGEGPQPSLIKCTAFDDESSVSSADQPESLLLCPLELCEGGSLQEYINNVSEISEDSTDGTGRCLSDEDASIVMKNILEAVSYLHNLGIVHRDLKPENIMFKSKGNQYTSPDLSIRLIDFGLSTYQGESYSQAPLDMHCGTMPYMAPEMANKQGYSKSIDIWALGIILYNLISGGKHPLYQKGENKDEYKQRLKQKQKLEFDNSFSDLAKDLIKKMCAYSPVYRYNIDQALKHPWITRSQETKVPLTYLEIIKYGESQERLKIAMMSCFSLSVLKERGFSGQLKSVSPFKNKAIKNKLKLNQQQNKIDDYKELINKFSDKIEEWHKSLVEKKQGRFDKDEEFIDLQPSPTKFQSEYSSSSGDYSISKDSTNARSPKMSRFDTSLLENSKRGIRISNRKSKNSIKGKFKRSSTYFSSTKCQSPDIKNRKSFKKFLKGSPNEKRSFRFHKKDLVKCFNNDFFIQLKPTEKKDICSNETQDEDVTPILVKENNVIQALEPEAPVLKSKKNNYMKQNTIFHNYFATRYGNEEELGDDFTHKSLSLNRPKGLSTGVSQKDHLDSDLRTRKLESFRVDDQRTAISLSKRKPKALRKPHNKNNSQWKVLETQKNTEMNLPDISKTRSNFSENSSSIDKIKGKSFKKKNSKITVRGDQSYFERATKKVINRRAIKKKSSFKNSDSDFLNQLVEEFGDTKETNYSTYHESLARQNANISTRIRKRSERSKRRIPSKFVLEPASNMIAKNKANITLIKRRNGGNHF</sequence>
<feature type="region of interest" description="Disordered" evidence="4">
    <location>
        <begin position="420"/>
        <end position="452"/>
    </location>
</feature>
<dbReference type="EMBL" id="CAMPGE010025210">
    <property type="protein sequence ID" value="CAI2382990.1"/>
    <property type="molecule type" value="Genomic_DNA"/>
</dbReference>
<evidence type="ECO:0000313" key="6">
    <source>
        <dbReference type="EMBL" id="CAI2382990.1"/>
    </source>
</evidence>
<keyword evidence="2 3" id="KW-0067">ATP-binding</keyword>
<reference evidence="6" key="1">
    <citation type="submission" date="2023-07" db="EMBL/GenBank/DDBJ databases">
        <authorList>
            <consortium name="AG Swart"/>
            <person name="Singh M."/>
            <person name="Singh A."/>
            <person name="Seah K."/>
            <person name="Emmerich C."/>
        </authorList>
    </citation>
    <scope>NUCLEOTIDE SEQUENCE</scope>
    <source>
        <strain evidence="6">DP1</strain>
    </source>
</reference>
<comment type="caution">
    <text evidence="6">The sequence shown here is derived from an EMBL/GenBank/DDBJ whole genome shotgun (WGS) entry which is preliminary data.</text>
</comment>
<organism evidence="6 7">
    <name type="scientific">Euplotes crassus</name>
    <dbReference type="NCBI Taxonomy" id="5936"/>
    <lineage>
        <taxon>Eukaryota</taxon>
        <taxon>Sar</taxon>
        <taxon>Alveolata</taxon>
        <taxon>Ciliophora</taxon>
        <taxon>Intramacronucleata</taxon>
        <taxon>Spirotrichea</taxon>
        <taxon>Hypotrichia</taxon>
        <taxon>Euplotida</taxon>
        <taxon>Euplotidae</taxon>
        <taxon>Moneuplotes</taxon>
    </lineage>
</organism>
<dbReference type="Proteomes" id="UP001295684">
    <property type="component" value="Unassembled WGS sequence"/>
</dbReference>
<dbReference type="SUPFAM" id="SSF56112">
    <property type="entry name" value="Protein kinase-like (PK-like)"/>
    <property type="match status" value="1"/>
</dbReference>
<proteinExistence type="predicted"/>
<keyword evidence="1 3" id="KW-0547">Nucleotide-binding</keyword>
<dbReference type="InterPro" id="IPR017441">
    <property type="entry name" value="Protein_kinase_ATP_BS"/>
</dbReference>
<evidence type="ECO:0000259" key="5">
    <source>
        <dbReference type="PROSITE" id="PS50011"/>
    </source>
</evidence>
<keyword evidence="7" id="KW-1185">Reference proteome</keyword>
<dbReference type="InterPro" id="IPR000719">
    <property type="entry name" value="Prot_kinase_dom"/>
</dbReference>
<dbReference type="PROSITE" id="PS50011">
    <property type="entry name" value="PROTEIN_KINASE_DOM"/>
    <property type="match status" value="1"/>
</dbReference>
<evidence type="ECO:0000256" key="4">
    <source>
        <dbReference type="SAM" id="MobiDB-lite"/>
    </source>
</evidence>
<evidence type="ECO:0000256" key="1">
    <source>
        <dbReference type="ARBA" id="ARBA00022741"/>
    </source>
</evidence>
<dbReference type="Gene3D" id="1.10.510.10">
    <property type="entry name" value="Transferase(Phosphotransferase) domain 1"/>
    <property type="match status" value="1"/>
</dbReference>
<dbReference type="AlphaFoldDB" id="A0AAD1Y2W5"/>
<dbReference type="GO" id="GO:0005524">
    <property type="term" value="F:ATP binding"/>
    <property type="evidence" value="ECO:0007669"/>
    <property type="project" value="UniProtKB-UniRule"/>
</dbReference>
<dbReference type="Pfam" id="PF00069">
    <property type="entry name" value="Pkinase"/>
    <property type="match status" value="1"/>
</dbReference>
<dbReference type="PROSITE" id="PS00107">
    <property type="entry name" value="PROTEIN_KINASE_ATP"/>
    <property type="match status" value="1"/>
</dbReference>
<feature type="compositionally biased region" description="Low complexity" evidence="4">
    <location>
        <begin position="424"/>
        <end position="439"/>
    </location>
</feature>
<dbReference type="GO" id="GO:0004672">
    <property type="term" value="F:protein kinase activity"/>
    <property type="evidence" value="ECO:0007669"/>
    <property type="project" value="InterPro"/>
</dbReference>
<dbReference type="SMART" id="SM00220">
    <property type="entry name" value="S_TKc"/>
    <property type="match status" value="1"/>
</dbReference>
<feature type="domain" description="Protein kinase" evidence="5">
    <location>
        <begin position="8"/>
        <end position="306"/>
    </location>
</feature>